<keyword evidence="12" id="KW-1185">Reference proteome</keyword>
<evidence type="ECO:0000313" key="11">
    <source>
        <dbReference type="EMBL" id="KAJ7358911.1"/>
    </source>
</evidence>
<dbReference type="InterPro" id="IPR050125">
    <property type="entry name" value="GPCR_opsins"/>
</dbReference>
<dbReference type="Gene3D" id="1.20.1070.10">
    <property type="entry name" value="Rhodopsin 7-helix transmembrane proteins"/>
    <property type="match status" value="1"/>
</dbReference>
<proteinExistence type="inferred from homology"/>
<dbReference type="PRINTS" id="PR00237">
    <property type="entry name" value="GPCRRHODOPSN"/>
</dbReference>
<keyword evidence="7 8" id="KW-0807">Transducer</keyword>
<comment type="subcellular location">
    <subcellularLocation>
        <location evidence="1">Membrane</location>
        <topology evidence="1">Multi-pass membrane protein</topology>
    </subcellularLocation>
</comment>
<dbReference type="CDD" id="cd00637">
    <property type="entry name" value="7tm_classA_rhodopsin-like"/>
    <property type="match status" value="1"/>
</dbReference>
<evidence type="ECO:0000256" key="7">
    <source>
        <dbReference type="ARBA" id="ARBA00023224"/>
    </source>
</evidence>
<feature type="transmembrane region" description="Helical" evidence="9">
    <location>
        <begin position="58"/>
        <end position="86"/>
    </location>
</feature>
<feature type="transmembrane region" description="Helical" evidence="9">
    <location>
        <begin position="177"/>
        <end position="202"/>
    </location>
</feature>
<organism evidence="11 12">
    <name type="scientific">Desmophyllum pertusum</name>
    <dbReference type="NCBI Taxonomy" id="174260"/>
    <lineage>
        <taxon>Eukaryota</taxon>
        <taxon>Metazoa</taxon>
        <taxon>Cnidaria</taxon>
        <taxon>Anthozoa</taxon>
        <taxon>Hexacorallia</taxon>
        <taxon>Scleractinia</taxon>
        <taxon>Caryophylliina</taxon>
        <taxon>Caryophylliidae</taxon>
        <taxon>Desmophyllum</taxon>
    </lineage>
</organism>
<dbReference type="InterPro" id="IPR000276">
    <property type="entry name" value="GPCR_Rhodpsn"/>
</dbReference>
<protein>
    <recommendedName>
        <fullName evidence="10">G-protein coupled receptors family 1 profile domain-containing protein</fullName>
    </recommendedName>
</protein>
<keyword evidence="2 8" id="KW-0812">Transmembrane</keyword>
<evidence type="ECO:0000259" key="10">
    <source>
        <dbReference type="PROSITE" id="PS50262"/>
    </source>
</evidence>
<feature type="transmembrane region" description="Helical" evidence="9">
    <location>
        <begin position="137"/>
        <end position="157"/>
    </location>
</feature>
<sequence length="336" mass="38597">MSEGTMALSEELKHREQVLVICEAFFYFLTLSVAIIGNSCVILAVYRNTRLRTIPNYYIVSLAISDILLPLLCAPYSIAVVILGHWPFSDDVCQAQGFFVMILACASLLILTLTAINRFYRMVRTKHYRRIFTKSKTIIMISFCFGLACMEPLPYLVSGRRYVFHPGKLFCFQTTEISISNLLVYVFVGVPTFTLSICYVLVFKKMRIHQRTVQNLRSSSLAEDSITLADVKVTKILFVTVMGFLACWTPISVIDFVDTFRGKVSFPRQVYVLYFILGNLSGAINPFVYGVLNSNFRQEYKKIFNFRKRSSRIHHLKLDLTSQSIQHRRNRESTID</sequence>
<accession>A0A9W9YMU5</accession>
<feature type="transmembrane region" description="Helical" evidence="9">
    <location>
        <begin position="271"/>
        <end position="292"/>
    </location>
</feature>
<feature type="transmembrane region" description="Helical" evidence="9">
    <location>
        <begin position="233"/>
        <end position="251"/>
    </location>
</feature>
<feature type="transmembrane region" description="Helical" evidence="9">
    <location>
        <begin position="98"/>
        <end position="116"/>
    </location>
</feature>
<evidence type="ECO:0000256" key="8">
    <source>
        <dbReference type="RuleBase" id="RU000688"/>
    </source>
</evidence>
<reference evidence="11" key="1">
    <citation type="submission" date="2023-01" db="EMBL/GenBank/DDBJ databases">
        <title>Genome assembly of the deep-sea coral Lophelia pertusa.</title>
        <authorList>
            <person name="Herrera S."/>
            <person name="Cordes E."/>
        </authorList>
    </citation>
    <scope>NUCLEOTIDE SEQUENCE</scope>
    <source>
        <strain evidence="11">USNM1676648</strain>
        <tissue evidence="11">Polyp</tissue>
    </source>
</reference>
<feature type="domain" description="G-protein coupled receptors family 1 profile" evidence="10">
    <location>
        <begin position="37"/>
        <end position="289"/>
    </location>
</feature>
<comment type="caution">
    <text evidence="11">The sequence shown here is derived from an EMBL/GenBank/DDBJ whole genome shotgun (WGS) entry which is preliminary data.</text>
</comment>
<comment type="similarity">
    <text evidence="8">Belongs to the G-protein coupled receptor 1 family.</text>
</comment>
<dbReference type="SUPFAM" id="SSF81321">
    <property type="entry name" value="Family A G protein-coupled receptor-like"/>
    <property type="match status" value="1"/>
</dbReference>
<dbReference type="SMART" id="SM01381">
    <property type="entry name" value="7TM_GPCR_Srsx"/>
    <property type="match status" value="1"/>
</dbReference>
<gene>
    <name evidence="11" type="ORF">OS493_020749</name>
</gene>
<evidence type="ECO:0000256" key="9">
    <source>
        <dbReference type="SAM" id="Phobius"/>
    </source>
</evidence>
<dbReference type="EMBL" id="MU827314">
    <property type="protein sequence ID" value="KAJ7358911.1"/>
    <property type="molecule type" value="Genomic_DNA"/>
</dbReference>
<keyword evidence="4 8" id="KW-0297">G-protein coupled receptor</keyword>
<dbReference type="Proteomes" id="UP001163046">
    <property type="component" value="Unassembled WGS sequence"/>
</dbReference>
<dbReference type="AlphaFoldDB" id="A0A9W9YMU5"/>
<evidence type="ECO:0000256" key="3">
    <source>
        <dbReference type="ARBA" id="ARBA00022989"/>
    </source>
</evidence>
<evidence type="ECO:0000256" key="2">
    <source>
        <dbReference type="ARBA" id="ARBA00022692"/>
    </source>
</evidence>
<dbReference type="Pfam" id="PF00001">
    <property type="entry name" value="7tm_1"/>
    <property type="match status" value="1"/>
</dbReference>
<dbReference type="PANTHER" id="PTHR24240">
    <property type="entry name" value="OPSIN"/>
    <property type="match status" value="1"/>
</dbReference>
<evidence type="ECO:0000313" key="12">
    <source>
        <dbReference type="Proteomes" id="UP001163046"/>
    </source>
</evidence>
<evidence type="ECO:0000256" key="5">
    <source>
        <dbReference type="ARBA" id="ARBA00023136"/>
    </source>
</evidence>
<dbReference type="PROSITE" id="PS50262">
    <property type="entry name" value="G_PROTEIN_RECEP_F1_2"/>
    <property type="match status" value="1"/>
</dbReference>
<evidence type="ECO:0000256" key="4">
    <source>
        <dbReference type="ARBA" id="ARBA00023040"/>
    </source>
</evidence>
<keyword evidence="3 9" id="KW-1133">Transmembrane helix</keyword>
<dbReference type="PROSITE" id="PS00237">
    <property type="entry name" value="G_PROTEIN_RECEP_F1_1"/>
    <property type="match status" value="1"/>
</dbReference>
<dbReference type="GO" id="GO:0004930">
    <property type="term" value="F:G protein-coupled receptor activity"/>
    <property type="evidence" value="ECO:0007669"/>
    <property type="project" value="UniProtKB-KW"/>
</dbReference>
<evidence type="ECO:0000256" key="1">
    <source>
        <dbReference type="ARBA" id="ARBA00004141"/>
    </source>
</evidence>
<name>A0A9W9YMU5_9CNID</name>
<dbReference type="GO" id="GO:0016020">
    <property type="term" value="C:membrane"/>
    <property type="evidence" value="ECO:0007669"/>
    <property type="project" value="UniProtKB-SubCell"/>
</dbReference>
<dbReference type="OrthoDB" id="5960450at2759"/>
<dbReference type="InterPro" id="IPR017452">
    <property type="entry name" value="GPCR_Rhodpsn_7TM"/>
</dbReference>
<feature type="transmembrane region" description="Helical" evidence="9">
    <location>
        <begin position="24"/>
        <end position="46"/>
    </location>
</feature>
<evidence type="ECO:0000256" key="6">
    <source>
        <dbReference type="ARBA" id="ARBA00023170"/>
    </source>
</evidence>
<keyword evidence="5 9" id="KW-0472">Membrane</keyword>
<keyword evidence="6 8" id="KW-0675">Receptor</keyword>